<keyword evidence="9 16" id="KW-0249">Electron transport</keyword>
<feature type="transmembrane region" description="Helical" evidence="18">
    <location>
        <begin position="12"/>
        <end position="35"/>
    </location>
</feature>
<dbReference type="RefSeq" id="WP_013010312.1">
    <property type="nucleotide sequence ID" value="NC_013943.1"/>
</dbReference>
<evidence type="ECO:0000256" key="14">
    <source>
        <dbReference type="ARBA" id="ARBA00024688"/>
    </source>
</evidence>
<evidence type="ECO:0000256" key="6">
    <source>
        <dbReference type="ARBA" id="ARBA00022692"/>
    </source>
</evidence>
<feature type="domain" description="Cytochrome oxidase subunit II copper A binding" evidence="19">
    <location>
        <begin position="85"/>
        <end position="195"/>
    </location>
</feature>
<dbReference type="SUPFAM" id="SSF46626">
    <property type="entry name" value="Cytochrome c"/>
    <property type="match status" value="2"/>
</dbReference>
<evidence type="ECO:0000256" key="2">
    <source>
        <dbReference type="ARBA" id="ARBA00007866"/>
    </source>
</evidence>
<dbReference type="GO" id="GO:0042773">
    <property type="term" value="P:ATP synthesis coupled electron transport"/>
    <property type="evidence" value="ECO:0007669"/>
    <property type="project" value="TreeGrafter"/>
</dbReference>
<evidence type="ECO:0000256" key="11">
    <source>
        <dbReference type="ARBA" id="ARBA00023004"/>
    </source>
</evidence>
<evidence type="ECO:0000256" key="8">
    <source>
        <dbReference type="ARBA" id="ARBA00022967"/>
    </source>
</evidence>
<evidence type="ECO:0000259" key="21">
    <source>
        <dbReference type="PROSITE" id="PS51007"/>
    </source>
</evidence>
<dbReference type="EMBL" id="CP001968">
    <property type="protein sequence ID" value="ADD67781.1"/>
    <property type="molecule type" value="Genomic_DNA"/>
</dbReference>
<dbReference type="InterPro" id="IPR009056">
    <property type="entry name" value="Cyt_c-like_dom"/>
</dbReference>
<dbReference type="AlphaFoldDB" id="D4H6R5"/>
<evidence type="ECO:0000256" key="15">
    <source>
        <dbReference type="PROSITE-ProRule" id="PRU00433"/>
    </source>
</evidence>
<evidence type="ECO:0000256" key="7">
    <source>
        <dbReference type="ARBA" id="ARBA00022723"/>
    </source>
</evidence>
<dbReference type="GO" id="GO:0016491">
    <property type="term" value="F:oxidoreductase activity"/>
    <property type="evidence" value="ECO:0007669"/>
    <property type="project" value="InterPro"/>
</dbReference>
<dbReference type="InterPro" id="IPR036257">
    <property type="entry name" value="Cyt_c_oxidase_su2_TM_sf"/>
</dbReference>
<comment type="subcellular location">
    <subcellularLocation>
        <location evidence="16">Cell membrane</location>
        <topology evidence="16">Multi-pass membrane protein</topology>
    </subcellularLocation>
    <subcellularLocation>
        <location evidence="1">Membrane</location>
        <topology evidence="1">Multi-pass membrane protein</topology>
    </subcellularLocation>
</comment>
<accession>D4H6R5</accession>
<keyword evidence="10 18" id="KW-1133">Transmembrane helix</keyword>
<dbReference type="HOGENOM" id="CLU_036876_1_0_0"/>
<evidence type="ECO:0000256" key="3">
    <source>
        <dbReference type="ARBA" id="ARBA00022448"/>
    </source>
</evidence>
<dbReference type="GO" id="GO:0005507">
    <property type="term" value="F:copper ion binding"/>
    <property type="evidence" value="ECO:0007669"/>
    <property type="project" value="InterPro"/>
</dbReference>
<dbReference type="SUPFAM" id="SSF49503">
    <property type="entry name" value="Cupredoxins"/>
    <property type="match status" value="1"/>
</dbReference>
<proteinExistence type="inferred from homology"/>
<keyword evidence="8" id="KW-1278">Translocase</keyword>
<dbReference type="Pfam" id="PF00034">
    <property type="entry name" value="Cytochrom_C"/>
    <property type="match status" value="1"/>
</dbReference>
<keyword evidence="4 15" id="KW-0349">Heme</keyword>
<feature type="transmembrane region" description="Helical" evidence="18">
    <location>
        <begin position="56"/>
        <end position="74"/>
    </location>
</feature>
<dbReference type="Pfam" id="PF00116">
    <property type="entry name" value="COX2"/>
    <property type="match status" value="1"/>
</dbReference>
<evidence type="ECO:0000256" key="4">
    <source>
        <dbReference type="ARBA" id="ARBA00022617"/>
    </source>
</evidence>
<evidence type="ECO:0000256" key="1">
    <source>
        <dbReference type="ARBA" id="ARBA00004141"/>
    </source>
</evidence>
<name>D4H6R5_DENA2</name>
<dbReference type="InterPro" id="IPR001505">
    <property type="entry name" value="Copper_CuA"/>
</dbReference>
<evidence type="ECO:0000256" key="5">
    <source>
        <dbReference type="ARBA" id="ARBA00022660"/>
    </source>
</evidence>
<dbReference type="STRING" id="522772.Dacet_1005"/>
<comment type="catalytic activity">
    <reaction evidence="17">
        <text>4 Fe(II)-[cytochrome c] + O2 + 8 H(+)(in) = 4 Fe(III)-[cytochrome c] + 2 H2O + 4 H(+)(out)</text>
        <dbReference type="Rhea" id="RHEA:11436"/>
        <dbReference type="Rhea" id="RHEA-COMP:10350"/>
        <dbReference type="Rhea" id="RHEA-COMP:14399"/>
        <dbReference type="ChEBI" id="CHEBI:15377"/>
        <dbReference type="ChEBI" id="CHEBI:15378"/>
        <dbReference type="ChEBI" id="CHEBI:15379"/>
        <dbReference type="ChEBI" id="CHEBI:29033"/>
        <dbReference type="ChEBI" id="CHEBI:29034"/>
        <dbReference type="EC" id="7.1.1.9"/>
    </reaction>
</comment>
<evidence type="ECO:0000313" key="23">
    <source>
        <dbReference type="Proteomes" id="UP000002012"/>
    </source>
</evidence>
<dbReference type="GO" id="GO:0004129">
    <property type="term" value="F:cytochrome-c oxidase activity"/>
    <property type="evidence" value="ECO:0007669"/>
    <property type="project" value="UniProtKB-EC"/>
</dbReference>
<dbReference type="KEGG" id="dap:Dacet_1005"/>
<dbReference type="InterPro" id="IPR008972">
    <property type="entry name" value="Cupredoxin"/>
</dbReference>
<dbReference type="OrthoDB" id="9781261at2"/>
<dbReference type="GO" id="GO:0020037">
    <property type="term" value="F:heme binding"/>
    <property type="evidence" value="ECO:0007669"/>
    <property type="project" value="InterPro"/>
</dbReference>
<dbReference type="InterPro" id="IPR011759">
    <property type="entry name" value="Cyt_c_oxidase_su2_TM_dom"/>
</dbReference>
<keyword evidence="3 16" id="KW-0813">Transport</keyword>
<dbReference type="NCBIfam" id="TIGR02866">
    <property type="entry name" value="CoxB"/>
    <property type="match status" value="1"/>
</dbReference>
<evidence type="ECO:0000256" key="12">
    <source>
        <dbReference type="ARBA" id="ARBA00023008"/>
    </source>
</evidence>
<dbReference type="PROSITE" id="PS50999">
    <property type="entry name" value="COX2_TM"/>
    <property type="match status" value="1"/>
</dbReference>
<dbReference type="InterPro" id="IPR014222">
    <property type="entry name" value="Cyt_c_oxidase_su2"/>
</dbReference>
<dbReference type="Pfam" id="PF02790">
    <property type="entry name" value="COX2_TM"/>
    <property type="match status" value="1"/>
</dbReference>
<dbReference type="PROSITE" id="PS51007">
    <property type="entry name" value="CYTC"/>
    <property type="match status" value="2"/>
</dbReference>
<dbReference type="EC" id="7.1.1.9" evidence="17"/>
<comment type="similarity">
    <text evidence="2 16">Belongs to the cytochrome c oxidase subunit 2 family.</text>
</comment>
<evidence type="ECO:0000256" key="16">
    <source>
        <dbReference type="RuleBase" id="RU000456"/>
    </source>
</evidence>
<dbReference type="Proteomes" id="UP000002012">
    <property type="component" value="Chromosome"/>
</dbReference>
<dbReference type="PaxDb" id="522772-Dacet_1005"/>
<dbReference type="Gene3D" id="1.10.287.90">
    <property type="match status" value="1"/>
</dbReference>
<keyword evidence="11 15" id="KW-0408">Iron</keyword>
<reference evidence="22 23" key="1">
    <citation type="journal article" date="2010" name="Stand. Genomic Sci.">
        <title>Complete genome sequence of Denitrovibrio acetiphilus type strain (N2460).</title>
        <authorList>
            <person name="Kiss H."/>
            <person name="Lang E."/>
            <person name="Lapidus A."/>
            <person name="Copeland A."/>
            <person name="Nolan M."/>
            <person name="Glavina Del Rio T."/>
            <person name="Chen F."/>
            <person name="Lucas S."/>
            <person name="Tice H."/>
            <person name="Cheng J.F."/>
            <person name="Han C."/>
            <person name="Goodwin L."/>
            <person name="Pitluck S."/>
            <person name="Liolios K."/>
            <person name="Pati A."/>
            <person name="Ivanova N."/>
            <person name="Mavromatis K."/>
            <person name="Chen A."/>
            <person name="Palaniappan K."/>
            <person name="Land M."/>
            <person name="Hauser L."/>
            <person name="Chang Y.J."/>
            <person name="Jeffries C.D."/>
            <person name="Detter J.C."/>
            <person name="Brettin T."/>
            <person name="Spring S."/>
            <person name="Rohde M."/>
            <person name="Goker M."/>
            <person name="Woyke T."/>
            <person name="Bristow J."/>
            <person name="Eisen J.A."/>
            <person name="Markowitz V."/>
            <person name="Hugenholtz P."/>
            <person name="Kyrpides N.C."/>
            <person name="Klenk H.P."/>
        </authorList>
    </citation>
    <scope>NUCLEOTIDE SEQUENCE [LARGE SCALE GENOMIC DNA]</scope>
    <source>
        <strain evidence="23">DSM 12809 / NBRC 114555 / N2460</strain>
    </source>
</reference>
<evidence type="ECO:0000256" key="18">
    <source>
        <dbReference type="SAM" id="Phobius"/>
    </source>
</evidence>
<dbReference type="Gene3D" id="1.10.760.10">
    <property type="entry name" value="Cytochrome c-like domain"/>
    <property type="match status" value="1"/>
</dbReference>
<sequence length="402" mass="45290">MLETISRVDTAFQFIFGISFAIMILITLVAVFFLFKYHHTKHPDASEIDGNVAAELTWTIIPTLIVLAMFWFGWSGYKALRSAPADSMEVQVTARMWSWKFEYPNGKTSKELYVPANKPVKLNMTSLDVIHSFYVPAYRVKMDTVPGMNTYVWFNAGEPAQYDILCAEYCGVRHAFMLSKVVVLPEEEYELWLASDEQPSTDKPEAVAILEKHGCIDCHSLDGTELVGPTFKDIYGRETVVVTPDGEMTVTADEKYLETAIYDPSAEIVKNYEDMMPPFKDEMSGDELDTVIEYFKSGGTQVEKPGEKGRVIAENEGCTGCHSTDGSILVGPSFKNMIDRNLTAVKDGKKVQLKADARYIISSITHPSEYIVDGFDESMPPYDYLDDEQIKALIEYFNTLKD</sequence>
<dbReference type="InterPro" id="IPR002429">
    <property type="entry name" value="CcO_II-like_C"/>
</dbReference>
<keyword evidence="13 18" id="KW-0472">Membrane</keyword>
<dbReference type="GO" id="GO:0005886">
    <property type="term" value="C:plasma membrane"/>
    <property type="evidence" value="ECO:0007669"/>
    <property type="project" value="UniProtKB-SubCell"/>
</dbReference>
<evidence type="ECO:0000256" key="17">
    <source>
        <dbReference type="RuleBase" id="RU004024"/>
    </source>
</evidence>
<dbReference type="eggNOG" id="COG2010">
    <property type="taxonomic scope" value="Bacteria"/>
</dbReference>
<dbReference type="FunCoup" id="D4H6R5">
    <property type="interactions" value="213"/>
</dbReference>
<dbReference type="CDD" id="cd13915">
    <property type="entry name" value="CuRO_HCO_II_like_2"/>
    <property type="match status" value="1"/>
</dbReference>
<dbReference type="PANTHER" id="PTHR22888">
    <property type="entry name" value="CYTOCHROME C OXIDASE, SUBUNIT II"/>
    <property type="match status" value="1"/>
</dbReference>
<dbReference type="SUPFAM" id="SSF81464">
    <property type="entry name" value="Cytochrome c oxidase subunit II-like, transmembrane region"/>
    <property type="match status" value="1"/>
</dbReference>
<feature type="domain" description="Cytochrome oxidase subunit II transmembrane region profile" evidence="20">
    <location>
        <begin position="1"/>
        <end position="84"/>
    </location>
</feature>
<comment type="function">
    <text evidence="14 17">Subunits I and II form the functional core of the enzyme complex. Electrons originating in cytochrome c are transferred via heme a and Cu(A) to the binuclear center formed by heme a3 and Cu(B).</text>
</comment>
<comment type="cofactor">
    <cofactor evidence="17">
        <name>Cu cation</name>
        <dbReference type="ChEBI" id="CHEBI:23378"/>
    </cofactor>
    <text evidence="17">Binds a copper A center.</text>
</comment>
<evidence type="ECO:0000259" key="19">
    <source>
        <dbReference type="PROSITE" id="PS50857"/>
    </source>
</evidence>
<gene>
    <name evidence="22" type="ordered locus">Dacet_1005</name>
</gene>
<dbReference type="PROSITE" id="PS00078">
    <property type="entry name" value="COX2"/>
    <property type="match status" value="1"/>
</dbReference>
<evidence type="ECO:0000256" key="10">
    <source>
        <dbReference type="ARBA" id="ARBA00022989"/>
    </source>
</evidence>
<keyword evidence="23" id="KW-1185">Reference proteome</keyword>
<dbReference type="InParanoid" id="D4H6R5"/>
<evidence type="ECO:0000256" key="13">
    <source>
        <dbReference type="ARBA" id="ARBA00023136"/>
    </source>
</evidence>
<feature type="domain" description="Cytochrome c" evidence="21">
    <location>
        <begin position="304"/>
        <end position="401"/>
    </location>
</feature>
<dbReference type="PROSITE" id="PS50857">
    <property type="entry name" value="COX2_CUA"/>
    <property type="match status" value="1"/>
</dbReference>
<protein>
    <recommendedName>
        <fullName evidence="17">Cytochrome c oxidase subunit 2</fullName>
        <ecNumber evidence="17">7.1.1.9</ecNumber>
    </recommendedName>
</protein>
<evidence type="ECO:0000259" key="20">
    <source>
        <dbReference type="PROSITE" id="PS50999"/>
    </source>
</evidence>
<keyword evidence="12 17" id="KW-0186">Copper</keyword>
<keyword evidence="6 16" id="KW-0812">Transmembrane</keyword>
<dbReference type="InterPro" id="IPR036909">
    <property type="entry name" value="Cyt_c-like_dom_sf"/>
</dbReference>
<dbReference type="PANTHER" id="PTHR22888:SF9">
    <property type="entry name" value="CYTOCHROME C OXIDASE SUBUNIT 2"/>
    <property type="match status" value="1"/>
</dbReference>
<evidence type="ECO:0000256" key="9">
    <source>
        <dbReference type="ARBA" id="ARBA00022982"/>
    </source>
</evidence>
<feature type="domain" description="Cytochrome c" evidence="21">
    <location>
        <begin position="201"/>
        <end position="299"/>
    </location>
</feature>
<dbReference type="eggNOG" id="COG1622">
    <property type="taxonomic scope" value="Bacteria"/>
</dbReference>
<organism evidence="22 23">
    <name type="scientific">Denitrovibrio acetiphilus (strain DSM 12809 / NBRC 114555 / N2460)</name>
    <dbReference type="NCBI Taxonomy" id="522772"/>
    <lineage>
        <taxon>Bacteria</taxon>
        <taxon>Pseudomonadati</taxon>
        <taxon>Deferribacterota</taxon>
        <taxon>Deferribacteres</taxon>
        <taxon>Deferribacterales</taxon>
        <taxon>Geovibrionaceae</taxon>
        <taxon>Denitrovibrio</taxon>
    </lineage>
</organism>
<dbReference type="InterPro" id="IPR045187">
    <property type="entry name" value="CcO_II"/>
</dbReference>
<evidence type="ECO:0000313" key="22">
    <source>
        <dbReference type="EMBL" id="ADD67781.1"/>
    </source>
</evidence>
<dbReference type="Gene3D" id="2.60.40.420">
    <property type="entry name" value="Cupredoxins - blue copper proteins"/>
    <property type="match status" value="1"/>
</dbReference>
<keyword evidence="7 15" id="KW-0479">Metal-binding</keyword>
<keyword evidence="5 16" id="KW-0679">Respiratory chain</keyword>